<sequence length="117" mass="13285">MIIDLTSAVRIAKHSIGHRATEIDKVHQYESQIVNRDLTEQNIRIRRHLGLLDDLGQKFSDVLTKLFNKLHNKHHHFKTTTSTQSTTYYSTSTPPSTTMMTTSTPPYTTVTSTPQSS</sequence>
<reference evidence="2" key="1">
    <citation type="submission" date="2015-12" db="EMBL/GenBank/DDBJ databases">
        <title>De novo transcriptome assembly of four potential Pierce s Disease insect vectors from Arizona vineyards.</title>
        <authorList>
            <person name="Tassone E.E."/>
        </authorList>
    </citation>
    <scope>NUCLEOTIDE SEQUENCE</scope>
</reference>
<protein>
    <submittedName>
        <fullName evidence="2">Uncharacterized protein</fullName>
    </submittedName>
</protein>
<feature type="region of interest" description="Disordered" evidence="1">
    <location>
        <begin position="78"/>
        <end position="117"/>
    </location>
</feature>
<gene>
    <name evidence="2" type="ORF">g.45382</name>
</gene>
<feature type="non-terminal residue" evidence="2">
    <location>
        <position position="117"/>
    </location>
</feature>
<evidence type="ECO:0000256" key="1">
    <source>
        <dbReference type="SAM" id="MobiDB-lite"/>
    </source>
</evidence>
<organism evidence="2">
    <name type="scientific">Clastoptera arizonana</name>
    <name type="common">Arizona spittle bug</name>
    <dbReference type="NCBI Taxonomy" id="38151"/>
    <lineage>
        <taxon>Eukaryota</taxon>
        <taxon>Metazoa</taxon>
        <taxon>Ecdysozoa</taxon>
        <taxon>Arthropoda</taxon>
        <taxon>Hexapoda</taxon>
        <taxon>Insecta</taxon>
        <taxon>Pterygota</taxon>
        <taxon>Neoptera</taxon>
        <taxon>Paraneoptera</taxon>
        <taxon>Hemiptera</taxon>
        <taxon>Auchenorrhyncha</taxon>
        <taxon>Cercopoidea</taxon>
        <taxon>Clastopteridae</taxon>
        <taxon>Clastoptera</taxon>
    </lineage>
</organism>
<proteinExistence type="predicted"/>
<feature type="compositionally biased region" description="Low complexity" evidence="1">
    <location>
        <begin position="79"/>
        <end position="117"/>
    </location>
</feature>
<dbReference type="AlphaFoldDB" id="A0A1B6CIV8"/>
<name>A0A1B6CIV8_9HEMI</name>
<dbReference type="EMBL" id="GEDC01024015">
    <property type="protein sequence ID" value="JAS13283.1"/>
    <property type="molecule type" value="Transcribed_RNA"/>
</dbReference>
<accession>A0A1B6CIV8</accession>
<evidence type="ECO:0000313" key="2">
    <source>
        <dbReference type="EMBL" id="JAS13283.1"/>
    </source>
</evidence>